<sequence>MKFSEAFSFLTILRESTKILSKNRKFSSTILLLSLILPSILLLSLISFYRSLLDGSDLYLFFVVEIVFLLVFVAVSHVLGIATVLVSSASYTDRDLSWEQLFTDVKRTWKMPIFASFRFSSHSTRYLTFVLVVVFLAAASPVNVFTVFCAVVIGIGIIGFQLHESVVRVLVYVVSVLEEGFPGEAVERAGNLVKGHQWKGFAINVLLNLIFVVVFGSVLVVEYIGYGMGYTACGLWFVNLFSTFKMIVFMVYTVFYFQCKKECGEDVNLYGNVEYTRLSSAIVGNDIP</sequence>
<dbReference type="AlphaFoldDB" id="A0A9N7NW23"/>
<keyword evidence="1" id="KW-0812">Transmembrane</keyword>
<name>A0A9N7NW23_STRHE</name>
<dbReference type="Proteomes" id="UP001153555">
    <property type="component" value="Unassembled WGS sequence"/>
</dbReference>
<feature type="transmembrane region" description="Helical" evidence="1">
    <location>
        <begin position="236"/>
        <end position="257"/>
    </location>
</feature>
<dbReference type="PANTHER" id="PTHR33133:SF1">
    <property type="entry name" value="EXPRESSED PROTEIN-RELATED"/>
    <property type="match status" value="1"/>
</dbReference>
<feature type="transmembrane region" description="Helical" evidence="1">
    <location>
        <begin position="58"/>
        <end position="86"/>
    </location>
</feature>
<dbReference type="OrthoDB" id="1165804at2759"/>
<feature type="transmembrane region" description="Helical" evidence="1">
    <location>
        <begin position="30"/>
        <end position="52"/>
    </location>
</feature>
<feature type="transmembrane region" description="Helical" evidence="1">
    <location>
        <begin position="201"/>
        <end position="224"/>
    </location>
</feature>
<dbReference type="EMBL" id="CACSLK010030184">
    <property type="protein sequence ID" value="CAA0837301.1"/>
    <property type="molecule type" value="Genomic_DNA"/>
</dbReference>
<protein>
    <submittedName>
        <fullName evidence="2">Uncharacterized protein</fullName>
    </submittedName>
</protein>
<gene>
    <name evidence="2" type="ORF">SHERM_04287</name>
</gene>
<keyword evidence="3" id="KW-1185">Reference proteome</keyword>
<proteinExistence type="predicted"/>
<reference evidence="2" key="1">
    <citation type="submission" date="2019-12" db="EMBL/GenBank/DDBJ databases">
        <authorList>
            <person name="Scholes J."/>
        </authorList>
    </citation>
    <scope>NUCLEOTIDE SEQUENCE</scope>
</reference>
<dbReference type="PANTHER" id="PTHR33133">
    <property type="entry name" value="OS08G0107100 PROTEIN-RELATED"/>
    <property type="match status" value="1"/>
</dbReference>
<feature type="transmembrane region" description="Helical" evidence="1">
    <location>
        <begin position="127"/>
        <end position="160"/>
    </location>
</feature>
<evidence type="ECO:0000256" key="1">
    <source>
        <dbReference type="SAM" id="Phobius"/>
    </source>
</evidence>
<organism evidence="2 3">
    <name type="scientific">Striga hermonthica</name>
    <name type="common">Purple witchweed</name>
    <name type="synonym">Buchnera hermonthica</name>
    <dbReference type="NCBI Taxonomy" id="68872"/>
    <lineage>
        <taxon>Eukaryota</taxon>
        <taxon>Viridiplantae</taxon>
        <taxon>Streptophyta</taxon>
        <taxon>Embryophyta</taxon>
        <taxon>Tracheophyta</taxon>
        <taxon>Spermatophyta</taxon>
        <taxon>Magnoliopsida</taxon>
        <taxon>eudicotyledons</taxon>
        <taxon>Gunneridae</taxon>
        <taxon>Pentapetalae</taxon>
        <taxon>asterids</taxon>
        <taxon>lamiids</taxon>
        <taxon>Lamiales</taxon>
        <taxon>Orobanchaceae</taxon>
        <taxon>Buchnereae</taxon>
        <taxon>Striga</taxon>
    </lineage>
</organism>
<comment type="caution">
    <text evidence="2">The sequence shown here is derived from an EMBL/GenBank/DDBJ whole genome shotgun (WGS) entry which is preliminary data.</text>
</comment>
<keyword evidence="1" id="KW-1133">Transmembrane helix</keyword>
<keyword evidence="1" id="KW-0472">Membrane</keyword>
<evidence type="ECO:0000313" key="3">
    <source>
        <dbReference type="Proteomes" id="UP001153555"/>
    </source>
</evidence>
<accession>A0A9N7NW23</accession>
<evidence type="ECO:0000313" key="2">
    <source>
        <dbReference type="EMBL" id="CAA0837301.1"/>
    </source>
</evidence>